<dbReference type="Pfam" id="PF07510">
    <property type="entry name" value="GmrSD_C"/>
    <property type="match status" value="1"/>
</dbReference>
<proteinExistence type="predicted"/>
<dbReference type="EMBL" id="SNRY01011525">
    <property type="protein sequence ID" value="KAA6304422.1"/>
    <property type="molecule type" value="Genomic_DNA"/>
</dbReference>
<protein>
    <recommendedName>
        <fullName evidence="1">GmrSD restriction endonucleases C-terminal domain-containing protein</fullName>
    </recommendedName>
</protein>
<accession>A0A5J4P559</accession>
<feature type="domain" description="GmrSD restriction endonucleases C-terminal" evidence="1">
    <location>
        <begin position="48"/>
        <end position="118"/>
    </location>
</feature>
<dbReference type="InterPro" id="IPR011089">
    <property type="entry name" value="GmrSD_C"/>
</dbReference>
<sequence length="119" mass="13763">FVIRPTVSDIKNASIPALVEVAKKGEFIHTNDRLTKEAFTQQCHNISSQSKTMIRPILLWEAYKIPEQEIIGKNVRVEIEHILPKNWKSGSYKDWNKTDAEDYLEKIGNKILLDKKTNI</sequence>
<evidence type="ECO:0000313" key="2">
    <source>
        <dbReference type="EMBL" id="KAA6304422.1"/>
    </source>
</evidence>
<name>A0A5J4P559_9ZZZZ</name>
<reference evidence="2" key="1">
    <citation type="submission" date="2019-03" db="EMBL/GenBank/DDBJ databases">
        <title>Single cell metagenomics reveals metabolic interactions within the superorganism composed of flagellate Streblomastix strix and complex community of Bacteroidetes bacteria on its surface.</title>
        <authorList>
            <person name="Treitli S.C."/>
            <person name="Kolisko M."/>
            <person name="Husnik F."/>
            <person name="Keeling P."/>
            <person name="Hampl V."/>
        </authorList>
    </citation>
    <scope>NUCLEOTIDE SEQUENCE</scope>
    <source>
        <strain evidence="2">STM</strain>
    </source>
</reference>
<dbReference type="AlphaFoldDB" id="A0A5J4P559"/>
<evidence type="ECO:0000259" key="1">
    <source>
        <dbReference type="Pfam" id="PF07510"/>
    </source>
</evidence>
<gene>
    <name evidence="2" type="ORF">EZS27_043930</name>
</gene>
<feature type="non-terminal residue" evidence="2">
    <location>
        <position position="1"/>
    </location>
</feature>
<organism evidence="2">
    <name type="scientific">termite gut metagenome</name>
    <dbReference type="NCBI Taxonomy" id="433724"/>
    <lineage>
        <taxon>unclassified sequences</taxon>
        <taxon>metagenomes</taxon>
        <taxon>organismal metagenomes</taxon>
    </lineage>
</organism>
<comment type="caution">
    <text evidence="2">The sequence shown here is derived from an EMBL/GenBank/DDBJ whole genome shotgun (WGS) entry which is preliminary data.</text>
</comment>